<dbReference type="EMBL" id="MLFT02000205">
    <property type="protein sequence ID" value="PHT28581.1"/>
    <property type="molecule type" value="Genomic_DNA"/>
</dbReference>
<organism evidence="2 3">
    <name type="scientific">Capsicum baccatum</name>
    <name type="common">Peruvian pepper</name>
    <dbReference type="NCBI Taxonomy" id="33114"/>
    <lineage>
        <taxon>Eukaryota</taxon>
        <taxon>Viridiplantae</taxon>
        <taxon>Streptophyta</taxon>
        <taxon>Embryophyta</taxon>
        <taxon>Tracheophyta</taxon>
        <taxon>Spermatophyta</taxon>
        <taxon>Magnoliopsida</taxon>
        <taxon>eudicotyledons</taxon>
        <taxon>Gunneridae</taxon>
        <taxon>Pentapetalae</taxon>
        <taxon>asterids</taxon>
        <taxon>lamiids</taxon>
        <taxon>Solanales</taxon>
        <taxon>Solanaceae</taxon>
        <taxon>Solanoideae</taxon>
        <taxon>Capsiceae</taxon>
        <taxon>Capsicum</taxon>
    </lineage>
</organism>
<dbReference type="Proteomes" id="UP000224567">
    <property type="component" value="Unassembled WGS sequence"/>
</dbReference>
<reference evidence="3" key="2">
    <citation type="journal article" date="2017" name="J. Anim. Genet.">
        <title>Multiple reference genome sequences of hot pepper reveal the massive evolution of plant disease resistance genes by retroduplication.</title>
        <authorList>
            <person name="Kim S."/>
            <person name="Park J."/>
            <person name="Yeom S.-I."/>
            <person name="Kim Y.-M."/>
            <person name="Seo E."/>
            <person name="Kim K.-T."/>
            <person name="Kim M.-S."/>
            <person name="Lee J.M."/>
            <person name="Cheong K."/>
            <person name="Shin H.-S."/>
            <person name="Kim S.-B."/>
            <person name="Han K."/>
            <person name="Lee J."/>
            <person name="Park M."/>
            <person name="Lee H.-A."/>
            <person name="Lee H.-Y."/>
            <person name="Lee Y."/>
            <person name="Oh S."/>
            <person name="Lee J.H."/>
            <person name="Choi E."/>
            <person name="Choi E."/>
            <person name="Lee S.E."/>
            <person name="Jeon J."/>
            <person name="Kim H."/>
            <person name="Choi G."/>
            <person name="Song H."/>
            <person name="Lee J."/>
            <person name="Lee S.-C."/>
            <person name="Kwon J.-K."/>
            <person name="Lee H.-Y."/>
            <person name="Koo N."/>
            <person name="Hong Y."/>
            <person name="Kim R.W."/>
            <person name="Kang W.-H."/>
            <person name="Huh J.H."/>
            <person name="Kang B.-C."/>
            <person name="Yang T.-J."/>
            <person name="Lee Y.-H."/>
            <person name="Bennetzen J.L."/>
            <person name="Choi D."/>
        </authorList>
    </citation>
    <scope>NUCLEOTIDE SEQUENCE [LARGE SCALE GENOMIC DNA]</scope>
    <source>
        <strain evidence="3">cv. PBC81</strain>
    </source>
</reference>
<protein>
    <submittedName>
        <fullName evidence="2">Uncharacterized protein</fullName>
    </submittedName>
</protein>
<reference evidence="2 3" key="1">
    <citation type="journal article" date="2017" name="Genome Biol.">
        <title>New reference genome sequences of hot pepper reveal the massive evolution of plant disease-resistance genes by retroduplication.</title>
        <authorList>
            <person name="Kim S."/>
            <person name="Park J."/>
            <person name="Yeom S.I."/>
            <person name="Kim Y.M."/>
            <person name="Seo E."/>
            <person name="Kim K.T."/>
            <person name="Kim M.S."/>
            <person name="Lee J.M."/>
            <person name="Cheong K."/>
            <person name="Shin H.S."/>
            <person name="Kim S.B."/>
            <person name="Han K."/>
            <person name="Lee J."/>
            <person name="Park M."/>
            <person name="Lee H.A."/>
            <person name="Lee H.Y."/>
            <person name="Lee Y."/>
            <person name="Oh S."/>
            <person name="Lee J.H."/>
            <person name="Choi E."/>
            <person name="Choi E."/>
            <person name="Lee S.E."/>
            <person name="Jeon J."/>
            <person name="Kim H."/>
            <person name="Choi G."/>
            <person name="Song H."/>
            <person name="Lee J."/>
            <person name="Lee S.C."/>
            <person name="Kwon J.K."/>
            <person name="Lee H.Y."/>
            <person name="Koo N."/>
            <person name="Hong Y."/>
            <person name="Kim R.W."/>
            <person name="Kang W.H."/>
            <person name="Huh J.H."/>
            <person name="Kang B.C."/>
            <person name="Yang T.J."/>
            <person name="Lee Y.H."/>
            <person name="Bennetzen J.L."/>
            <person name="Choi D."/>
        </authorList>
    </citation>
    <scope>NUCLEOTIDE SEQUENCE [LARGE SCALE GENOMIC DNA]</scope>
    <source>
        <strain evidence="3">cv. PBC81</strain>
    </source>
</reference>
<gene>
    <name evidence="2" type="ORF">CQW23_31795</name>
</gene>
<comment type="caution">
    <text evidence="2">The sequence shown here is derived from an EMBL/GenBank/DDBJ whole genome shotgun (WGS) entry which is preliminary data.</text>
</comment>
<evidence type="ECO:0000313" key="2">
    <source>
        <dbReference type="EMBL" id="PHT28581.1"/>
    </source>
</evidence>
<feature type="region of interest" description="Disordered" evidence="1">
    <location>
        <begin position="214"/>
        <end position="238"/>
    </location>
</feature>
<sequence length="294" mass="33075">MLTQKSKEEELLLFKRNQSSWVRRKEEVHPRIEETGLIEPRLAKDDGKGCLWQKGVAKGKFIRREDQDSLGLSKDQKHTWIYRPSREYQSSSLETIELAAGEGELQLRKKKNMKNCLSKDESADPNMIYEDADDEVSFSDKDVSDTTLPTRRTFSIVIFLVSSVRKDKREMLSISQKQISPSMLPRSAYLGIERKDPGPEQVGLGYRAISAVGGDRGRARNHSDVPLTQPRNGPEGTAAWGMSASHRKAYFSLWVIRQAALSDQGPGHKGPGTIQVQRTPEVTAMSRNLTHGPK</sequence>
<dbReference type="PANTHER" id="PTHR48185">
    <property type="entry name" value="BNACNNG12700D PROTEIN"/>
    <property type="match status" value="1"/>
</dbReference>
<dbReference type="PANTHER" id="PTHR48185:SF1">
    <property type="entry name" value="NADH:QUINONE OXIDOREDUCTASE_MRP ANTIPORTER MEMBRANE SUBUNIT DOMAIN-CONTAINING PROTEIN"/>
    <property type="match status" value="1"/>
</dbReference>
<accession>A0A2G2V6G5</accession>
<evidence type="ECO:0000313" key="3">
    <source>
        <dbReference type="Proteomes" id="UP000224567"/>
    </source>
</evidence>
<dbReference type="OrthoDB" id="1729484at2759"/>
<proteinExistence type="predicted"/>
<dbReference type="AlphaFoldDB" id="A0A2G2V6G5"/>
<dbReference type="STRING" id="33114.A0A2G2V6G5"/>
<keyword evidence="3" id="KW-1185">Reference proteome</keyword>
<evidence type="ECO:0000256" key="1">
    <source>
        <dbReference type="SAM" id="MobiDB-lite"/>
    </source>
</evidence>
<name>A0A2G2V6G5_CAPBA</name>